<sequence length="56" mass="6814">MIYTQKTKHRKRCIECSRLIQDGEEILMHKVITEKYYPVKGLMKFVKWQFRHIGCA</sequence>
<evidence type="ECO:0008006" key="2">
    <source>
        <dbReference type="Google" id="ProtNLM"/>
    </source>
</evidence>
<evidence type="ECO:0000313" key="1">
    <source>
        <dbReference type="EMBL" id="KKL05775.1"/>
    </source>
</evidence>
<protein>
    <recommendedName>
        <fullName evidence="2">PARP-type domain-containing protein</fullName>
    </recommendedName>
</protein>
<reference evidence="1" key="1">
    <citation type="journal article" date="2015" name="Nature">
        <title>Complex archaea that bridge the gap between prokaryotes and eukaryotes.</title>
        <authorList>
            <person name="Spang A."/>
            <person name="Saw J.H."/>
            <person name="Jorgensen S.L."/>
            <person name="Zaremba-Niedzwiedzka K."/>
            <person name="Martijn J."/>
            <person name="Lind A.E."/>
            <person name="van Eijk R."/>
            <person name="Schleper C."/>
            <person name="Guy L."/>
            <person name="Ettema T.J."/>
        </authorList>
    </citation>
    <scope>NUCLEOTIDE SEQUENCE</scope>
</reference>
<comment type="caution">
    <text evidence="1">The sequence shown here is derived from an EMBL/GenBank/DDBJ whole genome shotgun (WGS) entry which is preliminary data.</text>
</comment>
<organism evidence="1">
    <name type="scientific">marine sediment metagenome</name>
    <dbReference type="NCBI Taxonomy" id="412755"/>
    <lineage>
        <taxon>unclassified sequences</taxon>
        <taxon>metagenomes</taxon>
        <taxon>ecological metagenomes</taxon>
    </lineage>
</organism>
<name>A0A0F9A8J8_9ZZZZ</name>
<accession>A0A0F9A8J8</accession>
<proteinExistence type="predicted"/>
<dbReference type="AlphaFoldDB" id="A0A0F9A8J8"/>
<gene>
    <name evidence="1" type="ORF">LCGC14_2602650</name>
</gene>
<dbReference type="EMBL" id="LAZR01043977">
    <property type="protein sequence ID" value="KKL05775.1"/>
    <property type="molecule type" value="Genomic_DNA"/>
</dbReference>